<evidence type="ECO:0000313" key="12">
    <source>
        <dbReference type="EMBL" id="AIX21084.1"/>
    </source>
</evidence>
<feature type="region of interest" description="Disordered" evidence="1">
    <location>
        <begin position="113"/>
        <end position="140"/>
    </location>
</feature>
<reference evidence="47 48" key="1">
    <citation type="submission" date="2013-12" db="EMBL/GenBank/DDBJ databases">
        <title>Ecological redundancy of diverse viral populations within a natural community.</title>
        <authorList>
            <person name="Gregory A.C."/>
            <person name="LaButti K."/>
            <person name="Copeland A."/>
            <person name="Woyke T."/>
            <person name="Sullivan M.B."/>
        </authorList>
    </citation>
    <scope>NUCLEOTIDE SEQUENCE [LARGE SCALE GENOMIC DNA]</scope>
    <source>
        <strain evidence="40">Syn7803C102</strain>
        <strain evidence="41">Syn7803C108</strain>
        <strain evidence="42">Syn7803C109</strain>
        <strain evidence="43">Syn7803C35</strain>
        <strain evidence="44">Syn7803C37</strain>
        <strain evidence="45">Syn7803C39</strain>
        <strain evidence="46">Syn7803C40</strain>
        <strain evidence="2">Syn7803C45</strain>
        <strain evidence="3">Syn7803C46</strain>
        <strain evidence="4">Syn7803C48</strain>
        <strain evidence="5">Syn7803C49</strain>
        <strain evidence="6">Syn7803C54</strain>
        <strain evidence="7">Syn7803C57</strain>
        <strain evidence="8">Syn7803C72</strain>
        <strain evidence="9">Syn7803C73</strain>
        <strain evidence="10">Syn7803C75</strain>
        <strain evidence="11">Syn7803C77</strain>
        <strain evidence="12">Syn7803C88</strain>
        <strain evidence="13">Syn7803C89</strain>
        <strain evidence="14">Syn7803C93</strain>
        <strain evidence="15">Syn7803US104</strain>
        <strain evidence="16">Syn7803US108</strain>
        <strain evidence="17">Syn7803US109</strain>
        <strain evidence="18">Syn7803US110</strain>
        <strain evidence="19">Syn7803US111</strain>
        <strain evidence="20">Syn7803US113</strain>
        <strain evidence="21">Syn7803US114</strain>
        <strain evidence="22">Syn7803US115</strain>
        <strain evidence="23">Syn7803US116</strain>
        <strain evidence="24">Syn7803US122</strain>
        <strain evidence="26">Syn7803US5</strain>
        <strain evidence="25">Syn7803US59</strain>
        <strain evidence="27">Syn7803US61</strain>
        <strain evidence="28">Syn7803US63</strain>
        <strain evidence="29">Syn7803US64</strain>
        <strain evidence="30">Syn7803US65</strain>
        <strain evidence="31">Syn7803US71</strain>
        <strain evidence="32">Syn7803US78</strain>
        <strain evidence="33">Syn7803US80</strain>
        <strain evidence="34">Syn7803US82</strain>
        <strain evidence="35">Syn7803US83</strain>
        <strain evidence="36">Syn7803US85</strain>
        <strain evidence="37">Syn7803US89</strain>
        <strain evidence="38">Syn7803US94</strain>
        <strain evidence="39">Syn7803US95</strain>
    </source>
</reference>
<evidence type="ECO:0000313" key="7">
    <source>
        <dbReference type="EMBL" id="AIX16503.1"/>
    </source>
</evidence>
<dbReference type="Proteomes" id="UP000185383">
    <property type="component" value="Segment"/>
</dbReference>
<evidence type="ECO:0000313" key="15">
    <source>
        <dbReference type="EMBL" id="AIX24323.1"/>
    </source>
</evidence>
<dbReference type="Proteomes" id="UP000185375">
    <property type="component" value="Segment"/>
</dbReference>
<evidence type="ECO:0000313" key="13">
    <source>
        <dbReference type="EMBL" id="AIX21303.1"/>
    </source>
</evidence>
<protein>
    <submittedName>
        <fullName evidence="42">Uncharacterized protein</fullName>
    </submittedName>
</protein>
<evidence type="ECO:0000256" key="1">
    <source>
        <dbReference type="SAM" id="MobiDB-lite"/>
    </source>
</evidence>
<evidence type="ECO:0000313" key="29">
    <source>
        <dbReference type="EMBL" id="AIX35961.1"/>
    </source>
</evidence>
<dbReference type="Proteomes" id="UP000185382">
    <property type="component" value="Segment"/>
</dbReference>
<dbReference type="Proteomes" id="UP000185357">
    <property type="component" value="Segment"/>
</dbReference>
<evidence type="ECO:0000313" key="17">
    <source>
        <dbReference type="EMBL" id="AIX24975.1"/>
    </source>
</evidence>
<dbReference type="EMBL" id="KJ019136">
    <property type="protein sequence ID" value="AIX39923.1"/>
    <property type="molecule type" value="Genomic_DNA"/>
</dbReference>
<dbReference type="Proteomes" id="UP000185369">
    <property type="component" value="Segment"/>
</dbReference>
<dbReference type="KEGG" id="vg:24171608"/>
<dbReference type="EMBL" id="KJ019075">
    <property type="protein sequence ID" value="AIX25411.1"/>
    <property type="molecule type" value="Genomic_DNA"/>
</dbReference>
<evidence type="ECO:0000313" key="26">
    <source>
        <dbReference type="EMBL" id="AIX34897.1"/>
    </source>
</evidence>
<dbReference type="GeneID" id="24171608"/>
<dbReference type="EMBL" id="KJ019028">
    <property type="protein sequence ID" value="AIX14810.1"/>
    <property type="molecule type" value="Genomic_DNA"/>
</dbReference>
<proteinExistence type="predicted"/>
<dbReference type="Proteomes" id="UP000185385">
    <property type="component" value="Segment"/>
</dbReference>
<dbReference type="EMBL" id="KJ019121">
    <property type="protein sequence ID" value="AIX36615.1"/>
    <property type="molecule type" value="Genomic_DNA"/>
</dbReference>
<dbReference type="Proteomes" id="UP000185349">
    <property type="component" value="Segment"/>
</dbReference>
<organism evidence="42 49">
    <name type="scientific">Synechococcus phage ACG-2014d</name>
    <dbReference type="NCBI Taxonomy" id="1493509"/>
    <lineage>
        <taxon>Viruses</taxon>
        <taxon>Duplodnaviria</taxon>
        <taxon>Heunggongvirae</taxon>
        <taxon>Uroviricota</taxon>
        <taxon>Caudoviricetes</taxon>
        <taxon>Pantevenvirales</taxon>
        <taxon>Kyanoviridae</taxon>
        <taxon>Lowelvirus</taxon>
        <taxon>Lowelvirus tuscon4d</taxon>
    </lineage>
</organism>
<dbReference type="EMBL" id="KJ019131">
    <property type="protein sequence ID" value="AIX38847.1"/>
    <property type="molecule type" value="Genomic_DNA"/>
</dbReference>
<evidence type="ECO:0000313" key="42">
    <source>
        <dbReference type="EMBL" id="AIX40777.1"/>
    </source>
</evidence>
<evidence type="ECO:0000313" key="40">
    <source>
        <dbReference type="EMBL" id="AIX39923.1"/>
    </source>
</evidence>
<dbReference type="EMBL" id="KJ019119">
    <property type="protein sequence ID" value="AIX36181.1"/>
    <property type="molecule type" value="Genomic_DNA"/>
</dbReference>
<dbReference type="EMBL" id="KJ019077">
    <property type="protein sequence ID" value="AIX25841.1"/>
    <property type="molecule type" value="Genomic_DNA"/>
</dbReference>
<feature type="compositionally biased region" description="Polar residues" evidence="1">
    <location>
        <begin position="129"/>
        <end position="140"/>
    </location>
</feature>
<dbReference type="Proteomes" id="UP000185380">
    <property type="component" value="Segment"/>
</dbReference>
<dbReference type="Proteomes" id="UP000185346">
    <property type="component" value="Segment"/>
</dbReference>
<dbReference type="EMBL" id="KJ019126">
    <property type="protein sequence ID" value="AIX37761.1"/>
    <property type="molecule type" value="Genomic_DNA"/>
</dbReference>
<evidence type="ECO:0000313" key="34">
    <source>
        <dbReference type="EMBL" id="AIX37543.1"/>
    </source>
</evidence>
<evidence type="ECO:0000313" key="11">
    <source>
        <dbReference type="EMBL" id="AIX19654.1"/>
    </source>
</evidence>
<dbReference type="Proteomes" id="UP000185361">
    <property type="component" value="Segment"/>
</dbReference>
<dbReference type="EMBL" id="KJ019165">
    <property type="protein sequence ID" value="AIX47114.1"/>
    <property type="molecule type" value="Genomic_DNA"/>
</dbReference>
<evidence type="ECO:0000313" key="14">
    <source>
        <dbReference type="EMBL" id="AIX22532.1"/>
    </source>
</evidence>
<evidence type="ECO:0000313" key="10">
    <source>
        <dbReference type="EMBL" id="AIX19219.1"/>
    </source>
</evidence>
<dbReference type="Proteomes" id="UP000185366">
    <property type="component" value="Segment"/>
</dbReference>
<evidence type="ECO:0000313" key="46">
    <source>
        <dbReference type="EMBL" id="AIX47114.1"/>
    </source>
</evidence>
<evidence type="ECO:0000313" key="24">
    <source>
        <dbReference type="EMBL" id="AIX27130.1"/>
    </source>
</evidence>
<dbReference type="EMBL" id="KJ019034">
    <property type="protein sequence ID" value="AIX16103.1"/>
    <property type="molecule type" value="Genomic_DNA"/>
</dbReference>
<dbReference type="EMBL" id="KJ019047">
    <property type="protein sequence ID" value="AIX19000.1"/>
    <property type="molecule type" value="Genomic_DNA"/>
</dbReference>
<evidence type="ECO:0000313" key="8">
    <source>
        <dbReference type="EMBL" id="AIX18783.1"/>
    </source>
</evidence>
<dbReference type="Proteomes" id="UP000185356">
    <property type="component" value="Segment"/>
</dbReference>
<evidence type="ECO:0000313" key="19">
    <source>
        <dbReference type="EMBL" id="AIX25411.1"/>
    </source>
</evidence>
<sequence length="140" mass="15460">MAISAEKRAYYENIFPRETMIEASQSGDAPISQEEYDYWLESQPEPDVHAARENTDLALLTGTRRKYYPSEPAQIHALTDMAATLKAAGIDIGAKMEAIIDKVAAVKAKYPKPEGVSYPEWDEPPNPNEGGTTSFPELPS</sequence>
<evidence type="ECO:0000313" key="49">
    <source>
        <dbReference type="Proteomes" id="UP000185355"/>
    </source>
</evidence>
<dbReference type="Proteomes" id="UP000185376">
    <property type="component" value="Segment"/>
</dbReference>
<dbReference type="Proteomes" id="UP000185345">
    <property type="component" value="Segment"/>
</dbReference>
<dbReference type="Proteomes" id="UP000185374">
    <property type="component" value="Segment"/>
</dbReference>
<dbReference type="Proteomes" id="UP000185360">
    <property type="component" value="Genome"/>
</dbReference>
<dbReference type="Proteomes" id="UP000185350">
    <property type="component" value="Segment"/>
</dbReference>
<evidence type="ECO:0000313" key="33">
    <source>
        <dbReference type="EMBL" id="AIX37325.1"/>
    </source>
</evidence>
<dbReference type="EMBL" id="KJ019115">
    <property type="protein sequence ID" value="AIX35320.1"/>
    <property type="molecule type" value="Genomic_DNA"/>
</dbReference>
<evidence type="ECO:0000313" key="18">
    <source>
        <dbReference type="EMBL" id="AIX25194.1"/>
    </source>
</evidence>
<dbReference type="Proteomes" id="UP000185368">
    <property type="component" value="Segment"/>
</dbReference>
<dbReference type="Proteomes" id="UP000185354">
    <property type="component" value="Segment"/>
</dbReference>
<dbReference type="EMBL" id="KJ019062">
    <property type="protein sequence ID" value="AIX22532.1"/>
    <property type="molecule type" value="Genomic_DNA"/>
</dbReference>
<dbReference type="EMBL" id="KJ019162">
    <property type="protein sequence ID" value="AIX46471.1"/>
    <property type="molecule type" value="Genomic_DNA"/>
</dbReference>
<evidence type="ECO:0000313" key="39">
    <source>
        <dbReference type="EMBL" id="AIX38847.1"/>
    </source>
</evidence>
<dbReference type="EMBL" id="KJ019140">
    <property type="protein sequence ID" value="AIX40777.1"/>
    <property type="molecule type" value="Genomic_DNA"/>
</dbReference>
<dbReference type="Proteomes" id="UP000185348">
    <property type="component" value="Segment"/>
</dbReference>
<dbReference type="EMBL" id="KJ019080">
    <property type="protein sequence ID" value="AIX26494.1"/>
    <property type="molecule type" value="Genomic_DNA"/>
</dbReference>
<dbReference type="Proteomes" id="UP000220606">
    <property type="component" value="Segment"/>
</dbReference>
<dbReference type="EMBL" id="KJ019118">
    <property type="protein sequence ID" value="AIX35961.1"/>
    <property type="molecule type" value="Genomic_DNA"/>
</dbReference>
<accession>A0A0E3I6K4</accession>
<dbReference type="Proteomes" id="UP000185373">
    <property type="component" value="Segment"/>
</dbReference>
<dbReference type="EMBL" id="KJ019078">
    <property type="protein sequence ID" value="AIX26059.1"/>
    <property type="molecule type" value="Genomic_DNA"/>
</dbReference>
<dbReference type="EMBL" id="KJ019057">
    <property type="protein sequence ID" value="AIX21303.1"/>
    <property type="molecule type" value="Genomic_DNA"/>
</dbReference>
<dbReference type="Proteomes" id="UP000185379">
    <property type="component" value="Segment"/>
</dbReference>
<dbReference type="EMBL" id="KJ019050">
    <property type="protein sequence ID" value="AIX19654.1"/>
    <property type="molecule type" value="Genomic_DNA"/>
</dbReference>
<evidence type="ECO:0000313" key="28">
    <source>
        <dbReference type="EMBL" id="AIX35742.1"/>
    </source>
</evidence>
<evidence type="ECO:0000313" key="22">
    <source>
        <dbReference type="EMBL" id="AIX26276.1"/>
    </source>
</evidence>
<dbReference type="Proteomes" id="UP000185386">
    <property type="component" value="Segment"/>
</dbReference>
<name>A0A0E3I6K4_9CAUD</name>
<evidence type="ECO:0000313" key="23">
    <source>
        <dbReference type="EMBL" id="AIX26494.1"/>
    </source>
</evidence>
<dbReference type="Proteomes" id="UP000185359">
    <property type="component" value="Segment"/>
</dbReference>
<dbReference type="EMBL" id="KJ019031">
    <property type="protein sequence ID" value="AIX15454.1"/>
    <property type="molecule type" value="Genomic_DNA"/>
</dbReference>
<evidence type="ECO:0000313" key="41">
    <source>
        <dbReference type="EMBL" id="AIX40560.1"/>
    </source>
</evidence>
<dbReference type="EMBL" id="KJ019129">
    <property type="protein sequence ID" value="AIX38411.1"/>
    <property type="molecule type" value="Genomic_DNA"/>
</dbReference>
<evidence type="ECO:0000313" key="5">
    <source>
        <dbReference type="EMBL" id="AIX15675.1"/>
    </source>
</evidence>
<evidence type="ECO:0000313" key="6">
    <source>
        <dbReference type="EMBL" id="AIX16103.1"/>
    </source>
</evidence>
<dbReference type="EMBL" id="KJ019072">
    <property type="protein sequence ID" value="AIX24757.1"/>
    <property type="molecule type" value="Genomic_DNA"/>
</dbReference>
<dbReference type="Proteomes" id="UP000185377">
    <property type="component" value="Segment"/>
</dbReference>
<evidence type="ECO:0000313" key="36">
    <source>
        <dbReference type="EMBL" id="AIX37979.1"/>
    </source>
</evidence>
<dbReference type="Proteomes" id="UP000185371">
    <property type="component" value="Segment"/>
</dbReference>
<evidence type="ECO:0000313" key="48">
    <source>
        <dbReference type="Proteomes" id="UP000185343"/>
    </source>
</evidence>
<dbReference type="Proteomes" id="UP000185378">
    <property type="component" value="Segment"/>
</dbReference>
<dbReference type="EMBL" id="KJ019139">
    <property type="protein sequence ID" value="AIX40560.1"/>
    <property type="molecule type" value="Genomic_DNA"/>
</dbReference>
<dbReference type="EMBL" id="KJ019125">
    <property type="protein sequence ID" value="AIX37543.1"/>
    <property type="molecule type" value="Genomic_DNA"/>
</dbReference>
<evidence type="ECO:0000313" key="25">
    <source>
        <dbReference type="EMBL" id="AIX34677.1"/>
    </source>
</evidence>
<evidence type="ECO:0000313" key="31">
    <source>
        <dbReference type="EMBL" id="AIX36398.1"/>
    </source>
</evidence>
<evidence type="ECO:0000313" key="45">
    <source>
        <dbReference type="EMBL" id="AIX46895.1"/>
    </source>
</evidence>
<dbReference type="EMBL" id="KJ019120">
    <property type="protein sequence ID" value="AIX36398.1"/>
    <property type="molecule type" value="Genomic_DNA"/>
</dbReference>
<dbReference type="EMBL" id="KJ019036">
    <property type="protein sequence ID" value="AIX16503.1"/>
    <property type="molecule type" value="Genomic_DNA"/>
</dbReference>
<dbReference type="Proteomes" id="UP000185358">
    <property type="component" value="Segment"/>
</dbReference>
<evidence type="ECO:0000313" key="4">
    <source>
        <dbReference type="EMBL" id="AIX15454.1"/>
    </source>
</evidence>
<dbReference type="Proteomes" id="UP000185344">
    <property type="component" value="Segment"/>
</dbReference>
<evidence type="ECO:0000313" key="20">
    <source>
        <dbReference type="EMBL" id="AIX25841.1"/>
    </source>
</evidence>
<evidence type="ECO:0000313" key="50">
    <source>
        <dbReference type="Proteomes" id="UP000185365"/>
    </source>
</evidence>
<dbReference type="EMBL" id="KJ019079">
    <property type="protein sequence ID" value="AIX26276.1"/>
    <property type="molecule type" value="Genomic_DNA"/>
</dbReference>
<dbReference type="Proteomes" id="UP000185362">
    <property type="component" value="Segment"/>
</dbReference>
<dbReference type="EMBL" id="KJ019048">
    <property type="protein sequence ID" value="AIX19219.1"/>
    <property type="molecule type" value="Genomic_DNA"/>
</dbReference>
<evidence type="ECO:0000313" key="2">
    <source>
        <dbReference type="EMBL" id="AIX14810.1"/>
    </source>
</evidence>
<dbReference type="Proteomes" id="UP000185384">
    <property type="component" value="Segment"/>
</dbReference>
<evidence type="ECO:0000313" key="3">
    <source>
        <dbReference type="EMBL" id="AIX15027.1"/>
    </source>
</evidence>
<dbReference type="EMBL" id="KJ019160">
    <property type="protein sequence ID" value="AIX46034.1"/>
    <property type="molecule type" value="Genomic_DNA"/>
</dbReference>
<dbReference type="Proteomes" id="UP000185347">
    <property type="component" value="Segment"/>
</dbReference>
<dbReference type="EMBL" id="KJ019056">
    <property type="protein sequence ID" value="AIX21084.1"/>
    <property type="molecule type" value="Genomic_DNA"/>
</dbReference>
<dbReference type="EMBL" id="KJ019032">
    <property type="protein sequence ID" value="AIX15675.1"/>
    <property type="molecule type" value="Genomic_DNA"/>
</dbReference>
<dbReference type="Proteomes" id="UP000185352">
    <property type="component" value="Segment"/>
</dbReference>
<evidence type="ECO:0000313" key="9">
    <source>
        <dbReference type="EMBL" id="AIX19000.1"/>
    </source>
</evidence>
<dbReference type="EMBL" id="KJ019083">
    <property type="protein sequence ID" value="AIX27130.1"/>
    <property type="molecule type" value="Genomic_DNA"/>
</dbReference>
<dbReference type="EMBL" id="KJ019164">
    <property type="protein sequence ID" value="AIX46895.1"/>
    <property type="molecule type" value="Genomic_DNA"/>
</dbReference>
<dbReference type="Proteomes" id="UP000185355">
    <property type="component" value="Segment"/>
</dbReference>
<dbReference type="Proteomes" id="UP000185343">
    <property type="component" value="Segment"/>
</dbReference>
<dbReference type="Proteomes" id="UP000185372">
    <property type="component" value="Genome"/>
</dbReference>
<dbReference type="EMBL" id="KJ019029">
    <property type="protein sequence ID" value="AIX15027.1"/>
    <property type="molecule type" value="Genomic_DNA"/>
</dbReference>
<dbReference type="EMBL" id="KJ019046">
    <property type="protein sequence ID" value="AIX18783.1"/>
    <property type="molecule type" value="Genomic_DNA"/>
</dbReference>
<dbReference type="Proteomes" id="UP000185351">
    <property type="component" value="Segment"/>
</dbReference>
<dbReference type="EMBL" id="KJ019112">
    <property type="protein sequence ID" value="AIX34677.1"/>
    <property type="molecule type" value="Genomic_DNA"/>
</dbReference>
<evidence type="ECO:0000313" key="21">
    <source>
        <dbReference type="EMBL" id="AIX26059.1"/>
    </source>
</evidence>
<dbReference type="EMBL" id="KJ019073">
    <property type="protein sequence ID" value="AIX24975.1"/>
    <property type="molecule type" value="Genomic_DNA"/>
</dbReference>
<dbReference type="Proteomes" id="UP000185363">
    <property type="component" value="Segment"/>
</dbReference>
<dbReference type="EMBL" id="KJ019117">
    <property type="protein sequence ID" value="AIX35742.1"/>
    <property type="molecule type" value="Genomic_DNA"/>
</dbReference>
<dbReference type="EMBL" id="KJ019127">
    <property type="protein sequence ID" value="AIX37979.1"/>
    <property type="molecule type" value="Genomic_DNA"/>
</dbReference>
<dbReference type="Proteomes" id="UP000185367">
    <property type="component" value="Segment"/>
</dbReference>
<evidence type="ECO:0000313" key="16">
    <source>
        <dbReference type="EMBL" id="AIX24757.1"/>
    </source>
</evidence>
<evidence type="ECO:0000313" key="27">
    <source>
        <dbReference type="EMBL" id="AIX35320.1"/>
    </source>
</evidence>
<evidence type="ECO:0000313" key="38">
    <source>
        <dbReference type="EMBL" id="AIX38629.1"/>
    </source>
</evidence>
<evidence type="ECO:0000313" key="35">
    <source>
        <dbReference type="EMBL" id="AIX37761.1"/>
    </source>
</evidence>
<keyword evidence="50" id="KW-1185">Reference proteome</keyword>
<evidence type="ECO:0000313" key="43">
    <source>
        <dbReference type="EMBL" id="AIX46034.1"/>
    </source>
</evidence>
<dbReference type="Proteomes" id="UP000185364">
    <property type="component" value="Segment"/>
</dbReference>
<gene>
    <name evidence="40" type="ORF">Syn7803C102_197</name>
    <name evidence="41" type="ORF">Syn7803C108_198</name>
    <name evidence="42" type="ORF">Syn7803C109_196</name>
    <name evidence="43" type="ORF">Syn7803C35_197</name>
    <name evidence="44" type="ORF">Syn7803C37_198</name>
    <name evidence="45" type="ORF">Syn7803C39_196</name>
    <name evidence="46" type="ORF">Syn7803C40_198</name>
    <name evidence="2" type="ORF">Syn7803C45_199</name>
    <name evidence="3" type="ORF">Syn7803C46_196</name>
    <name evidence="4" type="ORF">Syn7803C48_196</name>
    <name evidence="5" type="ORF">Syn7803C49_199</name>
    <name evidence="6" type="ORF">Syn7803C54_198</name>
    <name evidence="7" type="ORF">Syn7803C57_196</name>
    <name evidence="8" type="ORF">Syn7803C72_197</name>
    <name evidence="9" type="ORF">Syn7803C73_196</name>
    <name evidence="10" type="ORF">Syn7803C75_197</name>
    <name evidence="11" type="ORF">Syn7803C77_197</name>
    <name evidence="12" type="ORF">Syn7803C88_196</name>
    <name evidence="13" type="ORF">Syn7803C89_198</name>
    <name evidence="14" type="ORF">Syn7803C93_198</name>
    <name evidence="15" type="ORF">Syn7803US104_198</name>
    <name evidence="16" type="ORF">Syn7803US108_197</name>
    <name evidence="17" type="ORF">Syn7803US109_197</name>
    <name evidence="18" type="ORF">Syn7803US110_198</name>
    <name evidence="19" type="ORF">Syn7803US111_196</name>
    <name evidence="20" type="ORF">Syn7803US113_197</name>
    <name evidence="21" type="ORF">Syn7803US114_197</name>
    <name evidence="22" type="ORF">Syn7803US115_196</name>
    <name evidence="23" type="ORF">Syn7803US116_197</name>
    <name evidence="24" type="ORF">Syn7803US122_197</name>
    <name evidence="25" type="ORF">Syn7803US59_198</name>
    <name evidence="26" type="ORF">Syn7803US5_199</name>
    <name evidence="27" type="ORF">Syn7803US61_196</name>
    <name evidence="28" type="ORF">Syn7803US63_196</name>
    <name evidence="29" type="ORF">Syn7803US64_198</name>
    <name evidence="30" type="ORF">Syn7803US65_199</name>
    <name evidence="31" type="ORF">Syn7803US71_196</name>
    <name evidence="32" type="ORF">Syn7803US78_196</name>
    <name evidence="33" type="ORF">Syn7803US80_199</name>
    <name evidence="34" type="ORF">Syn7803US82_197</name>
    <name evidence="35" type="ORF">Syn7803US83_197</name>
    <name evidence="36" type="ORF">Syn7803US85_197</name>
    <name evidence="37" type="ORF">Syn7803US89_196</name>
    <name evidence="38" type="ORF">Syn7803US94_197</name>
    <name evidence="39" type="ORF">Syn7803US95_197</name>
</gene>
<evidence type="ECO:0000313" key="47">
    <source>
        <dbReference type="Proteomes" id="UP000033003"/>
    </source>
</evidence>
<dbReference type="Proteomes" id="UP000033003">
    <property type="component" value="Segment"/>
</dbReference>
<dbReference type="Proteomes" id="UP000185365">
    <property type="component" value="Segment"/>
</dbReference>
<evidence type="ECO:0000313" key="44">
    <source>
        <dbReference type="EMBL" id="AIX46471.1"/>
    </source>
</evidence>
<dbReference type="Proteomes" id="UP000185381">
    <property type="component" value="Genome"/>
</dbReference>
<evidence type="ECO:0000313" key="30">
    <source>
        <dbReference type="EMBL" id="AIX36181.1"/>
    </source>
</evidence>
<dbReference type="EMBL" id="KJ019070">
    <property type="protein sequence ID" value="AIX24323.1"/>
    <property type="molecule type" value="Genomic_DNA"/>
</dbReference>
<dbReference type="OrthoDB" id="33321at10239"/>
<dbReference type="Proteomes" id="UP000185353">
    <property type="component" value="Segment"/>
</dbReference>
<dbReference type="RefSeq" id="YP_009133540.1">
    <property type="nucleotide sequence ID" value="NC_026923.1"/>
</dbReference>
<evidence type="ECO:0000313" key="32">
    <source>
        <dbReference type="EMBL" id="AIX36615.1"/>
    </source>
</evidence>
<dbReference type="EMBL" id="KJ019124">
    <property type="protein sequence ID" value="AIX37325.1"/>
    <property type="molecule type" value="Genomic_DNA"/>
</dbReference>
<dbReference type="EMBL" id="KJ019074">
    <property type="protein sequence ID" value="AIX25194.1"/>
    <property type="molecule type" value="Genomic_DNA"/>
</dbReference>
<dbReference type="EMBL" id="KJ019113">
    <property type="protein sequence ID" value="AIX34897.1"/>
    <property type="molecule type" value="Genomic_DNA"/>
</dbReference>
<evidence type="ECO:0000313" key="37">
    <source>
        <dbReference type="EMBL" id="AIX38411.1"/>
    </source>
</evidence>
<dbReference type="EMBL" id="KJ019130">
    <property type="protein sequence ID" value="AIX38629.1"/>
    <property type="molecule type" value="Genomic_DNA"/>
</dbReference>